<dbReference type="EMBL" id="JAAECE010000005">
    <property type="protein sequence ID" value="KAF1801011.1"/>
    <property type="molecule type" value="Genomic_DNA"/>
</dbReference>
<dbReference type="InterPro" id="IPR036964">
    <property type="entry name" value="RASGEF_cat_dom_sf"/>
</dbReference>
<evidence type="ECO:0000313" key="5">
    <source>
        <dbReference type="Proteomes" id="UP000469890"/>
    </source>
</evidence>
<evidence type="ECO:0000256" key="2">
    <source>
        <dbReference type="PROSITE-ProRule" id="PRU00168"/>
    </source>
</evidence>
<dbReference type="GO" id="GO:0007265">
    <property type="term" value="P:Ras protein signal transduction"/>
    <property type="evidence" value="ECO:0007669"/>
    <property type="project" value="TreeGrafter"/>
</dbReference>
<protein>
    <submittedName>
        <fullName evidence="4">Ras guanine nucleotide exchange factor domain-containing protein</fullName>
    </submittedName>
</protein>
<dbReference type="Gene3D" id="1.10.840.10">
    <property type="entry name" value="Ras guanine-nucleotide exchange factors catalytic domain"/>
    <property type="match status" value="1"/>
</dbReference>
<dbReference type="Proteomes" id="UP000469890">
    <property type="component" value="Unassembled WGS sequence"/>
</dbReference>
<dbReference type="GO" id="GO:0005085">
    <property type="term" value="F:guanyl-nucleotide exchange factor activity"/>
    <property type="evidence" value="ECO:0007669"/>
    <property type="project" value="UniProtKB-KW"/>
</dbReference>
<proteinExistence type="predicted"/>
<dbReference type="Pfam" id="PF00617">
    <property type="entry name" value="RasGEF"/>
    <property type="match status" value="1"/>
</dbReference>
<name>A0A8H4BGI9_MUCCL</name>
<dbReference type="AlphaFoldDB" id="A0A8H4BGI9"/>
<dbReference type="InterPro" id="IPR008937">
    <property type="entry name" value="Ras-like_GEF"/>
</dbReference>
<comment type="caution">
    <text evidence="4">The sequence shown here is derived from an EMBL/GenBank/DDBJ whole genome shotgun (WGS) entry which is preliminary data.</text>
</comment>
<evidence type="ECO:0000256" key="1">
    <source>
        <dbReference type="ARBA" id="ARBA00022658"/>
    </source>
</evidence>
<accession>A0A8H4BGI9</accession>
<feature type="domain" description="Ras-GEF" evidence="3">
    <location>
        <begin position="1"/>
        <end position="134"/>
    </location>
</feature>
<reference evidence="4 5" key="1">
    <citation type="submission" date="2019-09" db="EMBL/GenBank/DDBJ databases">
        <authorList>
            <consortium name="DOE Joint Genome Institute"/>
            <person name="Mondo S.J."/>
            <person name="Navarro-Mendoza M.I."/>
            <person name="Perez-Arques C."/>
            <person name="Panchal S."/>
            <person name="Nicolas F.E."/>
            <person name="Ganguly P."/>
            <person name="Pangilinan J."/>
            <person name="Grigoriev I."/>
            <person name="Heitman J."/>
            <person name="Sanya K."/>
            <person name="Garre V."/>
        </authorList>
    </citation>
    <scope>NUCLEOTIDE SEQUENCE [LARGE SCALE GENOMIC DNA]</scope>
    <source>
        <strain evidence="4 5">MU402</strain>
    </source>
</reference>
<sequence length="162" mass="18629">MVITMGLASAPKLKDVWETLSNRDTNTFASLQKLLDVSMNMRYYRQKIQLAKAPSIPFLPVVLKDQTFFRENSTFLISHPHLINFAKFTSIRQFVDKTKALTRENYYFANDLTRYPFFSMTPPDTSVSSPSEGALDCVADWVEDRLSQVQSCYLHCDLLSKL</sequence>
<dbReference type="GO" id="GO:0005886">
    <property type="term" value="C:plasma membrane"/>
    <property type="evidence" value="ECO:0007669"/>
    <property type="project" value="TreeGrafter"/>
</dbReference>
<dbReference type="SUPFAM" id="SSF48366">
    <property type="entry name" value="Ras GEF"/>
    <property type="match status" value="1"/>
</dbReference>
<dbReference type="InterPro" id="IPR023578">
    <property type="entry name" value="Ras_GEF_dom_sf"/>
</dbReference>
<dbReference type="InterPro" id="IPR001895">
    <property type="entry name" value="RASGEF_cat_dom"/>
</dbReference>
<dbReference type="PANTHER" id="PTHR23113">
    <property type="entry name" value="GUANINE NUCLEOTIDE EXCHANGE FACTOR"/>
    <property type="match status" value="1"/>
</dbReference>
<keyword evidence="1 2" id="KW-0344">Guanine-nucleotide releasing factor</keyword>
<evidence type="ECO:0000259" key="3">
    <source>
        <dbReference type="PROSITE" id="PS50009"/>
    </source>
</evidence>
<organism evidence="4 5">
    <name type="scientific">Mucor circinelloides f. lusitanicus</name>
    <name type="common">Mucor racemosus var. lusitanicus</name>
    <dbReference type="NCBI Taxonomy" id="29924"/>
    <lineage>
        <taxon>Eukaryota</taxon>
        <taxon>Fungi</taxon>
        <taxon>Fungi incertae sedis</taxon>
        <taxon>Mucoromycota</taxon>
        <taxon>Mucoromycotina</taxon>
        <taxon>Mucoromycetes</taxon>
        <taxon>Mucorales</taxon>
        <taxon>Mucorineae</taxon>
        <taxon>Mucoraceae</taxon>
        <taxon>Mucor</taxon>
    </lineage>
</organism>
<gene>
    <name evidence="4" type="ORF">FB192DRAFT_1383534</name>
</gene>
<dbReference type="PANTHER" id="PTHR23113:SF368">
    <property type="entry name" value="CELL DIVISION CONTROL PROTEIN 25"/>
    <property type="match status" value="1"/>
</dbReference>
<dbReference type="PROSITE" id="PS50009">
    <property type="entry name" value="RASGEF_CAT"/>
    <property type="match status" value="1"/>
</dbReference>
<evidence type="ECO:0000313" key="4">
    <source>
        <dbReference type="EMBL" id="KAF1801011.1"/>
    </source>
</evidence>